<dbReference type="InterPro" id="IPR011785">
    <property type="entry name" value="Tscrpt_reg_PpsR-CrtJ"/>
</dbReference>
<protein>
    <submittedName>
        <fullName evidence="3">Transcriptional regulator PpsR</fullName>
    </submittedName>
</protein>
<dbReference type="Gene3D" id="1.10.10.60">
    <property type="entry name" value="Homeodomain-like"/>
    <property type="match status" value="1"/>
</dbReference>
<gene>
    <name evidence="3" type="primary">ppsR</name>
    <name evidence="3" type="ORF">Q8X39_12085</name>
</gene>
<feature type="domain" description="PAS" evidence="2">
    <location>
        <begin position="169"/>
        <end position="221"/>
    </location>
</feature>
<dbReference type="PANTHER" id="PTHR44757">
    <property type="entry name" value="DIGUANYLATE CYCLASE DGCP"/>
    <property type="match status" value="1"/>
</dbReference>
<evidence type="ECO:0000256" key="1">
    <source>
        <dbReference type="SAM" id="MobiDB-lite"/>
    </source>
</evidence>
<dbReference type="Proteomes" id="UP001235760">
    <property type="component" value="Unassembled WGS sequence"/>
</dbReference>
<name>A0ABT9G4G1_LEPDI</name>
<dbReference type="Gene3D" id="3.30.450.20">
    <property type="entry name" value="PAS domain"/>
    <property type="match status" value="3"/>
</dbReference>
<dbReference type="Pfam" id="PF02954">
    <property type="entry name" value="HTH_8"/>
    <property type="match status" value="1"/>
</dbReference>
<dbReference type="InterPro" id="IPR009057">
    <property type="entry name" value="Homeodomain-like_sf"/>
</dbReference>
<accession>A0ABT9G4G1</accession>
<dbReference type="NCBIfam" id="TIGR00229">
    <property type="entry name" value="sensory_box"/>
    <property type="match status" value="1"/>
</dbReference>
<evidence type="ECO:0000313" key="3">
    <source>
        <dbReference type="EMBL" id="MDP4301379.1"/>
    </source>
</evidence>
<dbReference type="InterPro" id="IPR035965">
    <property type="entry name" value="PAS-like_dom_sf"/>
</dbReference>
<feature type="region of interest" description="Disordered" evidence="1">
    <location>
        <begin position="92"/>
        <end position="117"/>
    </location>
</feature>
<dbReference type="SUPFAM" id="SSF46689">
    <property type="entry name" value="Homeodomain-like"/>
    <property type="match status" value="1"/>
</dbReference>
<dbReference type="PRINTS" id="PR01590">
    <property type="entry name" value="HTHFIS"/>
</dbReference>
<dbReference type="Pfam" id="PF13188">
    <property type="entry name" value="PAS_8"/>
    <property type="match status" value="2"/>
</dbReference>
<keyword evidence="4" id="KW-1185">Reference proteome</keyword>
<evidence type="ECO:0000259" key="2">
    <source>
        <dbReference type="PROSITE" id="PS50112"/>
    </source>
</evidence>
<dbReference type="RefSeq" id="WP_305749936.1">
    <property type="nucleotide sequence ID" value="NZ_JAUZEE010000006.1"/>
</dbReference>
<proteinExistence type="predicted"/>
<dbReference type="PANTHER" id="PTHR44757:SF2">
    <property type="entry name" value="BIOFILM ARCHITECTURE MAINTENANCE PROTEIN MBAA"/>
    <property type="match status" value="1"/>
</dbReference>
<dbReference type="SUPFAM" id="SSF55785">
    <property type="entry name" value="PYP-like sensor domain (PAS domain)"/>
    <property type="match status" value="2"/>
</dbReference>
<dbReference type="PROSITE" id="PS50112">
    <property type="entry name" value="PAS"/>
    <property type="match status" value="2"/>
</dbReference>
<dbReference type="InterPro" id="IPR000014">
    <property type="entry name" value="PAS"/>
</dbReference>
<dbReference type="InterPro" id="IPR002197">
    <property type="entry name" value="HTH_Fis"/>
</dbReference>
<comment type="caution">
    <text evidence="3">The sequence shown here is derived from an EMBL/GenBank/DDBJ whole genome shotgun (WGS) entry which is preliminary data.</text>
</comment>
<dbReference type="Gene3D" id="1.20.5.430">
    <property type="match status" value="1"/>
</dbReference>
<dbReference type="InterPro" id="IPR052155">
    <property type="entry name" value="Biofilm_reg_signaling"/>
</dbReference>
<dbReference type="NCBIfam" id="TIGR02040">
    <property type="entry name" value="PpsR-CrtJ"/>
    <property type="match status" value="1"/>
</dbReference>
<dbReference type="EMBL" id="JAUZEE010000006">
    <property type="protein sequence ID" value="MDP4301379.1"/>
    <property type="molecule type" value="Genomic_DNA"/>
</dbReference>
<feature type="domain" description="PAS" evidence="2">
    <location>
        <begin position="294"/>
        <end position="337"/>
    </location>
</feature>
<dbReference type="CDD" id="cd00130">
    <property type="entry name" value="PAS"/>
    <property type="match status" value="1"/>
</dbReference>
<dbReference type="SMART" id="SM00091">
    <property type="entry name" value="PAS"/>
    <property type="match status" value="3"/>
</dbReference>
<sequence length="498" mass="53847">MHNVGTSIEQWSENPRLYFADLEAEVTAAVIAASADLALVLDGQGVIRDLSIRGPQQTELSDVRQWVGRRWVETVSVESRGKISSMLETAAREAASGGPETGAARPERQVNHPLSGGQELPVSYSVVPLGSQGRVLALGRNLGALAAVQQRLVDAQQSMERDYLRLRHTEARYRLLFEAVDEALLVVDANTFNVFEHNAAAARLLGENSRRIIGRPVIDFLAVPSQAGAQALLALGRNAGRGESDELRLAGNAAPMRMVVSLFRQENASLLLLRLIDLTGPAATAEDRPVSEAESLSLTQVVNAMPDAFVLTDMHGRVLAANPAFTNMLQLPPGDAVIGQPLDRWLGRSSVDLNVLISNLRQHGTLRLFPTTLRSAYGEPGQIEISAVAVADAQPPCLGFSIRDVSRRLPADGRSNRQLPRSADQLTNLVGRMPLKDIVGETAELIERLCIEAALELTRDNRASAAEMLGLSRQSLYVKLRRYGIQDMGQGAGSESDA</sequence>
<reference evidence="3 4" key="1">
    <citation type="submission" date="2023-08" db="EMBL/GenBank/DDBJ databases">
        <authorList>
            <person name="Roldan D.M."/>
            <person name="Menes R.J."/>
        </authorList>
    </citation>
    <scope>NUCLEOTIDE SEQUENCE [LARGE SCALE GENOMIC DNA]</scope>
    <source>
        <strain evidence="3 4">CCM 2812</strain>
    </source>
</reference>
<organism evidence="3 4">
    <name type="scientific">Leptothrix discophora</name>
    <dbReference type="NCBI Taxonomy" id="89"/>
    <lineage>
        <taxon>Bacteria</taxon>
        <taxon>Pseudomonadati</taxon>
        <taxon>Pseudomonadota</taxon>
        <taxon>Betaproteobacteria</taxon>
        <taxon>Burkholderiales</taxon>
        <taxon>Sphaerotilaceae</taxon>
        <taxon>Leptothrix</taxon>
    </lineage>
</organism>
<evidence type="ECO:0000313" key="4">
    <source>
        <dbReference type="Proteomes" id="UP001235760"/>
    </source>
</evidence>